<dbReference type="PANTHER" id="PTHR13847">
    <property type="entry name" value="SARCOSINE DEHYDROGENASE-RELATED"/>
    <property type="match status" value="1"/>
</dbReference>
<comment type="caution">
    <text evidence="3">The sequence shown here is derived from an EMBL/GenBank/DDBJ whole genome shotgun (WGS) entry which is preliminary data.</text>
</comment>
<dbReference type="PANTHER" id="PTHR13847:SF281">
    <property type="entry name" value="FAD DEPENDENT OXIDOREDUCTASE DOMAIN-CONTAINING PROTEIN"/>
    <property type="match status" value="1"/>
</dbReference>
<feature type="non-terminal residue" evidence="3">
    <location>
        <position position="284"/>
    </location>
</feature>
<name>A0A3M2IUF2_9CELL</name>
<gene>
    <name evidence="3" type="ORF">EBM89_17830</name>
</gene>
<feature type="region of interest" description="Disordered" evidence="1">
    <location>
        <begin position="23"/>
        <end position="210"/>
    </location>
</feature>
<feature type="compositionally biased region" description="Gly residues" evidence="1">
    <location>
        <begin position="108"/>
        <end position="124"/>
    </location>
</feature>
<feature type="compositionally biased region" description="Polar residues" evidence="1">
    <location>
        <begin position="44"/>
        <end position="60"/>
    </location>
</feature>
<evidence type="ECO:0000259" key="2">
    <source>
        <dbReference type="Pfam" id="PF01266"/>
    </source>
</evidence>
<dbReference type="EMBL" id="RFFI01000134">
    <property type="protein sequence ID" value="RMI04749.1"/>
    <property type="molecule type" value="Genomic_DNA"/>
</dbReference>
<dbReference type="Proteomes" id="UP000269289">
    <property type="component" value="Unassembled WGS sequence"/>
</dbReference>
<evidence type="ECO:0000256" key="1">
    <source>
        <dbReference type="SAM" id="MobiDB-lite"/>
    </source>
</evidence>
<sequence length="284" mass="28828">MNVVGNSAAHPPGPAASRVAIITSHSTSSPVRTRRDTGTVASGRRSTTHPNSSTTASSTGEIPRTRTSSHRSTRTATTATAPTARHTSSTRRIRPIVGSPERRASGSSRGGGCADIGGRSGGSAGRRTVPPGPERRQGSGGWDGGRRPCAGAPRRTRSGQDDDGRSRVDDAQGTTRQDPPTLAWRSGGDPHTASLWLDAPTGPASEPLDGSTTADVVVVGAGLAGLWTAYYLLEHDPALDVLLVEADAVGHGATGRAGGWCSAGSPADAAAVADRHGTEAADAL</sequence>
<protein>
    <submittedName>
        <fullName evidence="3">FAD-dependent oxidoreductase</fullName>
    </submittedName>
</protein>
<reference evidence="3 4" key="1">
    <citation type="submission" date="2018-10" db="EMBL/GenBank/DDBJ databases">
        <title>Isolation, diversity and antifungal activity of actinobacteria from wheat.</title>
        <authorList>
            <person name="Han C."/>
        </authorList>
    </citation>
    <scope>NUCLEOTIDE SEQUENCE [LARGE SCALE GENOMIC DNA]</scope>
    <source>
        <strain evidence="3 4">NEAU-YY56</strain>
    </source>
</reference>
<keyword evidence="4" id="KW-1185">Reference proteome</keyword>
<dbReference type="Pfam" id="PF01266">
    <property type="entry name" value="DAO"/>
    <property type="match status" value="1"/>
</dbReference>
<dbReference type="InterPro" id="IPR036188">
    <property type="entry name" value="FAD/NAD-bd_sf"/>
</dbReference>
<dbReference type="GO" id="GO:0005737">
    <property type="term" value="C:cytoplasm"/>
    <property type="evidence" value="ECO:0007669"/>
    <property type="project" value="TreeGrafter"/>
</dbReference>
<feature type="compositionally biased region" description="Basic and acidic residues" evidence="1">
    <location>
        <begin position="158"/>
        <end position="170"/>
    </location>
</feature>
<dbReference type="AlphaFoldDB" id="A0A3M2IUF2"/>
<dbReference type="Gene3D" id="3.50.50.60">
    <property type="entry name" value="FAD/NAD(P)-binding domain"/>
    <property type="match status" value="1"/>
</dbReference>
<feature type="domain" description="FAD dependent oxidoreductase" evidence="2">
    <location>
        <begin position="215"/>
        <end position="268"/>
    </location>
</feature>
<organism evidence="3 4">
    <name type="scientific">Cellulomonas triticagri</name>
    <dbReference type="NCBI Taxonomy" id="2483352"/>
    <lineage>
        <taxon>Bacteria</taxon>
        <taxon>Bacillati</taxon>
        <taxon>Actinomycetota</taxon>
        <taxon>Actinomycetes</taxon>
        <taxon>Micrococcales</taxon>
        <taxon>Cellulomonadaceae</taxon>
        <taxon>Cellulomonas</taxon>
    </lineage>
</organism>
<evidence type="ECO:0000313" key="3">
    <source>
        <dbReference type="EMBL" id="RMI04749.1"/>
    </source>
</evidence>
<dbReference type="OrthoDB" id="9805852at2"/>
<proteinExistence type="predicted"/>
<accession>A0A3M2IUF2</accession>
<dbReference type="SUPFAM" id="SSF51905">
    <property type="entry name" value="FAD/NAD(P)-binding domain"/>
    <property type="match status" value="1"/>
</dbReference>
<feature type="compositionally biased region" description="Low complexity" evidence="1">
    <location>
        <begin position="74"/>
        <end position="87"/>
    </location>
</feature>
<evidence type="ECO:0000313" key="4">
    <source>
        <dbReference type="Proteomes" id="UP000269289"/>
    </source>
</evidence>
<dbReference type="InterPro" id="IPR006076">
    <property type="entry name" value="FAD-dep_OxRdtase"/>
</dbReference>